<dbReference type="InterPro" id="IPR008435">
    <property type="entry name" value="CRF-bd"/>
</dbReference>
<sequence>MRDYVEIRGGSGLDPARMALAEDFCGTDSIPGKNALEVSCSNTAIRLVSSGDYENSVTFGMELLLEPTFLSLRCPDFHGLF</sequence>
<feature type="domain" description="Corticotropin-releasing factor binding protein C-terminal" evidence="1">
    <location>
        <begin position="2"/>
        <end position="64"/>
    </location>
</feature>
<evidence type="ECO:0000313" key="2">
    <source>
        <dbReference type="EMBL" id="UYV60578.1"/>
    </source>
</evidence>
<reference evidence="2 3" key="1">
    <citation type="submission" date="2022-01" db="EMBL/GenBank/DDBJ databases">
        <title>A chromosomal length assembly of Cordylochernes scorpioides.</title>
        <authorList>
            <person name="Zeh D."/>
            <person name="Zeh J."/>
        </authorList>
    </citation>
    <scope>NUCLEOTIDE SEQUENCE [LARGE SCALE GENOMIC DNA]</scope>
    <source>
        <strain evidence="2">IN4F17</strain>
        <tissue evidence="2">Whole Body</tissue>
    </source>
</reference>
<proteinExistence type="predicted"/>
<name>A0ABY6JWX3_9ARAC</name>
<accession>A0ABY6JWX3</accession>
<keyword evidence="3" id="KW-1185">Reference proteome</keyword>
<dbReference type="InterPro" id="IPR056178">
    <property type="entry name" value="CRF-BP_C"/>
</dbReference>
<dbReference type="EMBL" id="CP092863">
    <property type="protein sequence ID" value="UYV60578.1"/>
    <property type="molecule type" value="Genomic_DNA"/>
</dbReference>
<organism evidence="2 3">
    <name type="scientific">Cordylochernes scorpioides</name>
    <dbReference type="NCBI Taxonomy" id="51811"/>
    <lineage>
        <taxon>Eukaryota</taxon>
        <taxon>Metazoa</taxon>
        <taxon>Ecdysozoa</taxon>
        <taxon>Arthropoda</taxon>
        <taxon>Chelicerata</taxon>
        <taxon>Arachnida</taxon>
        <taxon>Pseudoscorpiones</taxon>
        <taxon>Cheliferoidea</taxon>
        <taxon>Chernetidae</taxon>
        <taxon>Cordylochernes</taxon>
    </lineage>
</organism>
<protein>
    <submittedName>
        <fullName evidence="2">CRHBP</fullName>
    </submittedName>
</protein>
<dbReference type="PANTHER" id="PTHR10278">
    <property type="entry name" value="CORTICOTROPIN-RELEASING FACTOR-BINDING PROTEIN"/>
    <property type="match status" value="1"/>
</dbReference>
<dbReference type="Pfam" id="PF23541">
    <property type="entry name" value="CRF-BP_C"/>
    <property type="match status" value="1"/>
</dbReference>
<dbReference type="PANTHER" id="PTHR10278:SF0">
    <property type="entry name" value="CORTICOTROPIN-RELEASING FACTOR-BINDING PROTEIN"/>
    <property type="match status" value="1"/>
</dbReference>
<evidence type="ECO:0000259" key="1">
    <source>
        <dbReference type="Pfam" id="PF23541"/>
    </source>
</evidence>
<evidence type="ECO:0000313" key="3">
    <source>
        <dbReference type="Proteomes" id="UP001235939"/>
    </source>
</evidence>
<gene>
    <name evidence="2" type="ORF">LAZ67_1001576</name>
</gene>
<dbReference type="Proteomes" id="UP001235939">
    <property type="component" value="Chromosome 01"/>
</dbReference>